<proteinExistence type="predicted"/>
<dbReference type="RefSeq" id="WP_395417426.1">
    <property type="nucleotide sequence ID" value="NZ_JBIPKE010000016.1"/>
</dbReference>
<dbReference type="InterPro" id="IPR025345">
    <property type="entry name" value="DUF4249"/>
</dbReference>
<reference evidence="1 2" key="1">
    <citation type="journal article" date="2013" name="Int. J. Syst. Evol. Microbiol.">
        <title>Marinoscillum luteum sp. nov., isolated from marine sediment.</title>
        <authorList>
            <person name="Cha I.T."/>
            <person name="Park S.J."/>
            <person name="Kim S.J."/>
            <person name="Kim J.G."/>
            <person name="Jung M.Y."/>
            <person name="Shin K.S."/>
            <person name="Kwon K.K."/>
            <person name="Yang S.H."/>
            <person name="Seo Y.S."/>
            <person name="Rhee S.K."/>
        </authorList>
    </citation>
    <scope>NUCLEOTIDE SEQUENCE [LARGE SCALE GENOMIC DNA]</scope>
    <source>
        <strain evidence="1 2">KCTC 23939</strain>
    </source>
</reference>
<name>A0ABW7NA18_9BACT</name>
<comment type="caution">
    <text evidence="1">The sequence shown here is derived from an EMBL/GenBank/DDBJ whole genome shotgun (WGS) entry which is preliminary data.</text>
</comment>
<protein>
    <submittedName>
        <fullName evidence="1">DUF4249 family protein</fullName>
    </submittedName>
</protein>
<gene>
    <name evidence="1" type="ORF">ACHKAR_10705</name>
</gene>
<evidence type="ECO:0000313" key="1">
    <source>
        <dbReference type="EMBL" id="MFH6983915.1"/>
    </source>
</evidence>
<evidence type="ECO:0000313" key="2">
    <source>
        <dbReference type="Proteomes" id="UP001610063"/>
    </source>
</evidence>
<sequence>MKKLLFILIVALGISSCDDEVDIPLKDTTPFLNVDAWLTNTGDTQQIVLNYTRPYFDNGAPEPALAAEVMVVDIETLASFVFSDEDDDGIYVWVPAPGEVFGEVGHSYGLQISVDGQVYQSFSTLNAAPSVDSITFEYNKKDAFIEEDYYYAEFWARDFEGPGNTYWVKSFVNDTYLGKPEQINIAYDAGFSAGGEVDSLIFIQPIRTAITPFPTETPAVSPFKRGDKLRVELHAIPIDAWFFLYRVQDETVRQPGFAQLFANPLANSPTNIVPTSDDVSVVGFFSVAGVSSLEVVMSDENIVDRVPD</sequence>
<dbReference type="Pfam" id="PF14054">
    <property type="entry name" value="DUF4249"/>
    <property type="match status" value="1"/>
</dbReference>
<accession>A0ABW7NA18</accession>
<dbReference type="PROSITE" id="PS51257">
    <property type="entry name" value="PROKAR_LIPOPROTEIN"/>
    <property type="match status" value="1"/>
</dbReference>
<organism evidence="1 2">
    <name type="scientific">Marinoscillum luteum</name>
    <dbReference type="NCBI Taxonomy" id="861051"/>
    <lineage>
        <taxon>Bacteria</taxon>
        <taxon>Pseudomonadati</taxon>
        <taxon>Bacteroidota</taxon>
        <taxon>Cytophagia</taxon>
        <taxon>Cytophagales</taxon>
        <taxon>Reichenbachiellaceae</taxon>
        <taxon>Marinoscillum</taxon>
    </lineage>
</organism>
<dbReference type="EMBL" id="JBIPKE010000016">
    <property type="protein sequence ID" value="MFH6983915.1"/>
    <property type="molecule type" value="Genomic_DNA"/>
</dbReference>
<keyword evidence="2" id="KW-1185">Reference proteome</keyword>
<dbReference type="Proteomes" id="UP001610063">
    <property type="component" value="Unassembled WGS sequence"/>
</dbReference>